<reference evidence="3 4" key="1">
    <citation type="submission" date="2020-05" db="EMBL/GenBank/DDBJ databases">
        <title>Hymenobacter terrestris sp. nov. and Hymenobacter lapidiphilus sp. nov., isolated from regoliths in Antarctica.</title>
        <authorList>
            <person name="Sedlacek I."/>
            <person name="Pantucek R."/>
            <person name="Zeman M."/>
            <person name="Holochova P."/>
            <person name="Kralova S."/>
            <person name="Stankova E."/>
            <person name="Sedo O."/>
            <person name="Micenkova L."/>
            <person name="Svec P."/>
            <person name="Gupta V."/>
            <person name="Sood U."/>
            <person name="Korpole U.S."/>
            <person name="Lal R."/>
        </authorList>
    </citation>
    <scope>NUCLEOTIDE SEQUENCE [LARGE SCALE GENOMIC DNA]</scope>
    <source>
        <strain evidence="3 4">P5342</strain>
    </source>
</reference>
<dbReference type="EMBL" id="JABKAU010000006">
    <property type="protein sequence ID" value="NVO30494.1"/>
    <property type="molecule type" value="Genomic_DNA"/>
</dbReference>
<dbReference type="Proteomes" id="UP000565521">
    <property type="component" value="Unassembled WGS sequence"/>
</dbReference>
<evidence type="ECO:0000313" key="4">
    <source>
        <dbReference type="Proteomes" id="UP000565521"/>
    </source>
</evidence>
<dbReference type="NCBIfam" id="TIGR04183">
    <property type="entry name" value="Por_Secre_tail"/>
    <property type="match status" value="1"/>
</dbReference>
<dbReference type="AlphaFoldDB" id="A0A7Y7U594"/>
<evidence type="ECO:0000313" key="3">
    <source>
        <dbReference type="EMBL" id="NVO30494.1"/>
    </source>
</evidence>
<proteinExistence type="predicted"/>
<feature type="domain" description="Secretion system C-terminal sorting" evidence="2">
    <location>
        <begin position="258"/>
        <end position="326"/>
    </location>
</feature>
<dbReference type="Pfam" id="PF18962">
    <property type="entry name" value="Por_Secre_tail"/>
    <property type="match status" value="1"/>
</dbReference>
<organism evidence="3 4">
    <name type="scientific">Hymenobacter lapidiphilus</name>
    <dbReference type="NCBI Taxonomy" id="2608003"/>
    <lineage>
        <taxon>Bacteria</taxon>
        <taxon>Pseudomonadati</taxon>
        <taxon>Bacteroidota</taxon>
        <taxon>Cytophagia</taxon>
        <taxon>Cytophagales</taxon>
        <taxon>Hymenobacteraceae</taxon>
        <taxon>Hymenobacter</taxon>
    </lineage>
</organism>
<sequence>MQHAYTSSTRFRSLLGLALGLAATAATAQTVTPVSFNGTTPYSQDFNSMGTTGSTSTTYVPGWSGLRLSGTGIANETLNPVVTDGSANSGAVYSVGTTGTLDRALGAISSNSTAPAFGAAFLNGSSAAITILTISFRTEQWKSGSALDITEVLAFEYSFDATSLSTGTWTAVPALDVKEVANSNNANTAIDGNLAANSANVTAGLTGLNWAAGQTMWIRFKDTNDGGNDALLAIDDFTLRSGTTTSVSSAKLTGNVLVYPNPATDQLTIRVAGRATKAAVTVTDLMGRTVLKGTAAADGTFSLRSLPAGNYMVLVQDGKTQTSHKVSKQ</sequence>
<feature type="chain" id="PRO_5030682982" evidence="1">
    <location>
        <begin position="29"/>
        <end position="329"/>
    </location>
</feature>
<comment type="caution">
    <text evidence="3">The sequence shown here is derived from an EMBL/GenBank/DDBJ whole genome shotgun (WGS) entry which is preliminary data.</text>
</comment>
<keyword evidence="1" id="KW-0732">Signal</keyword>
<feature type="signal peptide" evidence="1">
    <location>
        <begin position="1"/>
        <end position="28"/>
    </location>
</feature>
<accession>A0A7Y7U594</accession>
<evidence type="ECO:0000259" key="2">
    <source>
        <dbReference type="Pfam" id="PF18962"/>
    </source>
</evidence>
<keyword evidence="4" id="KW-1185">Reference proteome</keyword>
<evidence type="ECO:0000256" key="1">
    <source>
        <dbReference type="SAM" id="SignalP"/>
    </source>
</evidence>
<name>A0A7Y7U594_9BACT</name>
<gene>
    <name evidence="3" type="ORF">HW554_04700</name>
</gene>
<dbReference type="InterPro" id="IPR026444">
    <property type="entry name" value="Secre_tail"/>
</dbReference>
<protein>
    <submittedName>
        <fullName evidence="3">T9SS type A sorting domain-containing protein</fullName>
    </submittedName>
</protein>
<dbReference type="RefSeq" id="WP_176907276.1">
    <property type="nucleotide sequence ID" value="NZ_JABKAU010000006.1"/>
</dbReference>